<gene>
    <name evidence="4" type="ORF">DSM106972_004280</name>
</gene>
<dbReference type="PANTHER" id="PTHR33222">
    <property type="match status" value="1"/>
</dbReference>
<dbReference type="PANTHER" id="PTHR33222:SF4">
    <property type="entry name" value="PROTEIN CURVATURE THYLAKOID 1A, CHLOROPLASTIC"/>
    <property type="match status" value="1"/>
</dbReference>
<dbReference type="Proteomes" id="UP000271624">
    <property type="component" value="Unassembled WGS sequence"/>
</dbReference>
<evidence type="ECO:0000313" key="5">
    <source>
        <dbReference type="Proteomes" id="UP000271624"/>
    </source>
</evidence>
<evidence type="ECO:0000313" key="4">
    <source>
        <dbReference type="EMBL" id="RUT09933.1"/>
    </source>
</evidence>
<keyword evidence="5" id="KW-1185">Reference proteome</keyword>
<dbReference type="AlphaFoldDB" id="A0A433VV12"/>
<keyword evidence="2" id="KW-0472">Membrane</keyword>
<proteinExistence type="predicted"/>
<feature type="domain" description="Cyanobacterial aminoacyl-tRNA synthetase CAAD" evidence="3">
    <location>
        <begin position="113"/>
        <end position="197"/>
    </location>
</feature>
<accession>A0A433VV12</accession>
<dbReference type="InterPro" id="IPR025564">
    <property type="entry name" value="CAAD_dom"/>
</dbReference>
<evidence type="ECO:0000256" key="1">
    <source>
        <dbReference type="ARBA" id="ARBA00004141"/>
    </source>
</evidence>
<feature type="transmembrane region" description="Helical" evidence="2">
    <location>
        <begin position="126"/>
        <end position="146"/>
    </location>
</feature>
<reference evidence="4" key="2">
    <citation type="journal article" date="2019" name="Genome Biol. Evol.">
        <title>Day and night: Metabolic profiles and evolutionary relationships of six axenic non-marine cyanobacteria.</title>
        <authorList>
            <person name="Will S.E."/>
            <person name="Henke P."/>
            <person name="Boedeker C."/>
            <person name="Huang S."/>
            <person name="Brinkmann H."/>
            <person name="Rohde M."/>
            <person name="Jarek M."/>
            <person name="Friedl T."/>
            <person name="Seufert S."/>
            <person name="Schumacher M."/>
            <person name="Overmann J."/>
            <person name="Neumann-Schaal M."/>
            <person name="Petersen J."/>
        </authorList>
    </citation>
    <scope>NUCLEOTIDE SEQUENCE [LARGE SCALE GENOMIC DNA]</scope>
    <source>
        <strain evidence="4">PCC 7102</strain>
    </source>
</reference>
<sequence length="198" mass="22234">MRILRAHRVLPLENPPTSWEGAVNYLLSFELTSRIEKVVTIREITMETQEQPQYINPDITPETNPTTVNGVGTVEVAVKDELPKLPPASMSTTSTQLQQISDKIAVFLARLPDYIGNFFNDYKQQITTVALILAAFISVKLVFAVLDAVNDIPLFATIFELVGIGYATWFVSRYLLKASTRQELLSEINNFKNQISGR</sequence>
<organism evidence="4 5">
    <name type="scientific">Dulcicalothrix desertica PCC 7102</name>
    <dbReference type="NCBI Taxonomy" id="232991"/>
    <lineage>
        <taxon>Bacteria</taxon>
        <taxon>Bacillati</taxon>
        <taxon>Cyanobacteriota</taxon>
        <taxon>Cyanophyceae</taxon>
        <taxon>Nostocales</taxon>
        <taxon>Calotrichaceae</taxon>
        <taxon>Dulcicalothrix</taxon>
    </lineage>
</organism>
<feature type="transmembrane region" description="Helical" evidence="2">
    <location>
        <begin position="152"/>
        <end position="176"/>
    </location>
</feature>
<reference evidence="4" key="1">
    <citation type="submission" date="2018-12" db="EMBL/GenBank/DDBJ databases">
        <authorList>
            <person name="Will S."/>
            <person name="Neumann-Schaal M."/>
            <person name="Henke P."/>
        </authorList>
    </citation>
    <scope>NUCLEOTIDE SEQUENCE</scope>
    <source>
        <strain evidence="4">PCC 7102</strain>
    </source>
</reference>
<protein>
    <recommendedName>
        <fullName evidence="3">Cyanobacterial aminoacyl-tRNA synthetase CAAD domain-containing protein</fullName>
    </recommendedName>
</protein>
<evidence type="ECO:0000259" key="3">
    <source>
        <dbReference type="Pfam" id="PF14159"/>
    </source>
</evidence>
<dbReference type="GO" id="GO:0016020">
    <property type="term" value="C:membrane"/>
    <property type="evidence" value="ECO:0007669"/>
    <property type="project" value="UniProtKB-SubCell"/>
</dbReference>
<dbReference type="GO" id="GO:0009579">
    <property type="term" value="C:thylakoid"/>
    <property type="evidence" value="ECO:0007669"/>
    <property type="project" value="InterPro"/>
</dbReference>
<evidence type="ECO:0000256" key="2">
    <source>
        <dbReference type="SAM" id="Phobius"/>
    </source>
</evidence>
<keyword evidence="2" id="KW-1133">Transmembrane helix</keyword>
<keyword evidence="2" id="KW-0812">Transmembrane</keyword>
<comment type="subcellular location">
    <subcellularLocation>
        <location evidence="1">Membrane</location>
        <topology evidence="1">Multi-pass membrane protein</topology>
    </subcellularLocation>
</comment>
<name>A0A433VV12_9CYAN</name>
<dbReference type="EMBL" id="RSCL01000001">
    <property type="protein sequence ID" value="RUT09933.1"/>
    <property type="molecule type" value="Genomic_DNA"/>
</dbReference>
<dbReference type="InterPro" id="IPR033344">
    <property type="entry name" value="CURT1"/>
</dbReference>
<dbReference type="Pfam" id="PF14159">
    <property type="entry name" value="CAAD"/>
    <property type="match status" value="1"/>
</dbReference>
<comment type="caution">
    <text evidence="4">The sequence shown here is derived from an EMBL/GenBank/DDBJ whole genome shotgun (WGS) entry which is preliminary data.</text>
</comment>